<organism evidence="3 4">
    <name type="scientific">Serendipita indica (strain DSM 11827)</name>
    <name type="common">Root endophyte fungus</name>
    <name type="synonym">Piriformospora indica</name>
    <dbReference type="NCBI Taxonomy" id="1109443"/>
    <lineage>
        <taxon>Eukaryota</taxon>
        <taxon>Fungi</taxon>
        <taxon>Dikarya</taxon>
        <taxon>Basidiomycota</taxon>
        <taxon>Agaricomycotina</taxon>
        <taxon>Agaricomycetes</taxon>
        <taxon>Sebacinales</taxon>
        <taxon>Serendipitaceae</taxon>
        <taxon>Serendipita</taxon>
    </lineage>
</organism>
<protein>
    <submittedName>
        <fullName evidence="3">Related to metalloprotease 1</fullName>
    </submittedName>
</protein>
<accession>G4THR7</accession>
<feature type="domain" description="Peptidase M16 N-terminal" evidence="1">
    <location>
        <begin position="113"/>
        <end position="198"/>
    </location>
</feature>
<dbReference type="Pfam" id="PF05193">
    <property type="entry name" value="Peptidase_M16_C"/>
    <property type="match status" value="1"/>
</dbReference>
<dbReference type="FunCoup" id="G4THR7">
    <property type="interactions" value="8"/>
</dbReference>
<dbReference type="InterPro" id="IPR011249">
    <property type="entry name" value="Metalloenz_LuxS/M16"/>
</dbReference>
<keyword evidence="3" id="KW-0482">Metalloprotease</keyword>
<dbReference type="OMA" id="WEGFARI"/>
<dbReference type="GO" id="GO:0046872">
    <property type="term" value="F:metal ion binding"/>
    <property type="evidence" value="ECO:0007669"/>
    <property type="project" value="InterPro"/>
</dbReference>
<proteinExistence type="predicted"/>
<dbReference type="GO" id="GO:0008237">
    <property type="term" value="F:metallopeptidase activity"/>
    <property type="evidence" value="ECO:0007669"/>
    <property type="project" value="UniProtKB-KW"/>
</dbReference>
<dbReference type="Proteomes" id="UP000007148">
    <property type="component" value="Unassembled WGS sequence"/>
</dbReference>
<dbReference type="eggNOG" id="KOG0961">
    <property type="taxonomic scope" value="Eukaryota"/>
</dbReference>
<evidence type="ECO:0000259" key="2">
    <source>
        <dbReference type="Pfam" id="PF05193"/>
    </source>
</evidence>
<keyword evidence="4" id="KW-1185">Reference proteome</keyword>
<dbReference type="PANTHER" id="PTHR43016">
    <property type="entry name" value="PRESEQUENCE PROTEASE"/>
    <property type="match status" value="1"/>
</dbReference>
<dbReference type="InParanoid" id="G4THR7"/>
<keyword evidence="3" id="KW-0378">Hydrolase</keyword>
<dbReference type="InterPro" id="IPR011765">
    <property type="entry name" value="Pept_M16_N"/>
</dbReference>
<dbReference type="PANTHER" id="PTHR43016:SF16">
    <property type="entry name" value="METALLOPROTEASE, PUTATIVE (AFU_ORTHOLOGUE AFUA_4G07610)-RELATED"/>
    <property type="match status" value="1"/>
</dbReference>
<dbReference type="AlphaFoldDB" id="G4THR7"/>
<comment type="caution">
    <text evidence="3">The sequence shown here is derived from an EMBL/GenBank/DDBJ whole genome shotgun (WGS) entry which is preliminary data.</text>
</comment>
<sequence>MSKYDPELVSDISGRTHETLGTLRGLLHLPSEVQRFFSDKATSKTPDNLAVACLEEGATHGNFRLLKRIRFNYTDATITKWVSNKTGLKVVHVDYQGPIINGYFAVATEIFDDSGCPHTLEHLVFHGSASYPYSDALQRIAARSFASTPNAYTAQDRTVYTISTAGEDSFLRLLPVFVDHILYPRLTNDTFVTEVYHVNGEGKDSGVVYSEMQGRENSPGDLVDLAYRRKLYPQGSGYRSETGGLMEALRTLSLEKIKAYHKSYYASHNLCLVVTGHLSTAALLDQIEKTVEKNIIQRSGYLLSNEDVSKERAGSIDSGYHPPEGWKRPFLETESSRLPVLDKDQELIVEFPAKEERYGDVTLIILGPKPDEEILHAALSLLGDYLAGNIVAPLNKELVDIPFPYCTSISVGGETRATFSEMHISMTDVPLKHLYNVESRLRSAVKRIIKQGIDMKRLHAIIDRDELLWRHGLEEIGGEAFSSDILDDFMYGDDAGSKLAKRLQMPEYYTQLRGWSSKQWIELIDRWILQQNALIVRSKPSATMSQRIEDEERHRVESRIAELGEDGLERQARIVEEAKRRNDEPMPDEIAGAFASPNVASISWIDVQSASTVADSDQIGSVEANSDSLREYLETDQCVLPYTLHFDHVSSQFITVSIYISMGQIPVKMKRLVYILQTLFFSATITLEDGTKLDEDQLLHKLDQDLVSYSFSPCDAYEELLCLSVTAETSKYPTAVAWIRRLLWSREENVKKLETRLAILKQSLPEALRDVHTAFSDVQAELLFTDKLTARPTHARRLVAWVPELEAQLKRNPKGIVKDIEALKDILLRPEGFTFSVLGDVLKLEKPRTTWMEHFQTLTYASPLPIPLVNETLSGLGKSPSKKAVVVSLSNIESSFSGHFARMFTGYSHPEYAAMIVAAEVLNGAELYFWKRIRGAGLAYGAAARHDLQAGLISFRAWSSPDAAKAFAEAKMVVEGLVDRTIPLEPQKLEAAKNAYAYAVADSFSTRMSMASPVPSDGNLSHARL</sequence>
<dbReference type="SUPFAM" id="SSF63411">
    <property type="entry name" value="LuxS/MPP-like metallohydrolase"/>
    <property type="match status" value="3"/>
</dbReference>
<reference evidence="3 4" key="1">
    <citation type="journal article" date="2011" name="PLoS Pathog.">
        <title>Endophytic Life Strategies Decoded by Genome and Transcriptome Analyses of the Mutualistic Root Symbiont Piriformospora indica.</title>
        <authorList>
            <person name="Zuccaro A."/>
            <person name="Lahrmann U."/>
            <person name="Guldener U."/>
            <person name="Langen G."/>
            <person name="Pfiffi S."/>
            <person name="Biedenkopf D."/>
            <person name="Wong P."/>
            <person name="Samans B."/>
            <person name="Grimm C."/>
            <person name="Basiewicz M."/>
            <person name="Murat C."/>
            <person name="Martin F."/>
            <person name="Kogel K.H."/>
        </authorList>
    </citation>
    <scope>NUCLEOTIDE SEQUENCE [LARGE SCALE GENOMIC DNA]</scope>
    <source>
        <strain evidence="3 4">DSM 11827</strain>
    </source>
</reference>
<evidence type="ECO:0000259" key="1">
    <source>
        <dbReference type="Pfam" id="PF00675"/>
    </source>
</evidence>
<evidence type="ECO:0000313" key="3">
    <source>
        <dbReference type="EMBL" id="CCA70860.1"/>
    </source>
</evidence>
<dbReference type="FunFam" id="3.30.830.10:FF:000015">
    <property type="entry name" value="Putative zinc metalloprotease"/>
    <property type="match status" value="1"/>
</dbReference>
<evidence type="ECO:0000313" key="4">
    <source>
        <dbReference type="Proteomes" id="UP000007148"/>
    </source>
</evidence>
<dbReference type="MEROPS" id="M16.A04"/>
<dbReference type="Gene3D" id="3.30.830.10">
    <property type="entry name" value="Metalloenzyme, LuxS/M16 peptidase-like"/>
    <property type="match status" value="4"/>
</dbReference>
<dbReference type="FunFam" id="3.30.830.10:FF:000031">
    <property type="entry name" value="Putative zinc metalloprotease"/>
    <property type="match status" value="1"/>
</dbReference>
<keyword evidence="3" id="KW-0645">Protease</keyword>
<name>G4THR7_SERID</name>
<dbReference type="Pfam" id="PF00675">
    <property type="entry name" value="Peptidase_M16"/>
    <property type="match status" value="1"/>
</dbReference>
<dbReference type="EMBL" id="CAFZ01000097">
    <property type="protein sequence ID" value="CCA70860.1"/>
    <property type="molecule type" value="Genomic_DNA"/>
</dbReference>
<gene>
    <name evidence="3" type="ORF">PIIN_04795</name>
</gene>
<dbReference type="OrthoDB" id="4953at2759"/>
<dbReference type="InterPro" id="IPR007863">
    <property type="entry name" value="Peptidase_M16_C"/>
</dbReference>
<dbReference type="HOGENOM" id="CLU_006065_0_0_1"/>
<feature type="domain" description="Peptidase M16 C-terminal" evidence="2">
    <location>
        <begin position="252"/>
        <end position="462"/>
    </location>
</feature>
<dbReference type="GO" id="GO:0006508">
    <property type="term" value="P:proteolysis"/>
    <property type="evidence" value="ECO:0007669"/>
    <property type="project" value="UniProtKB-KW"/>
</dbReference>
<dbReference type="STRING" id="1109443.G4THR7"/>